<dbReference type="Pfam" id="PF07690">
    <property type="entry name" value="MFS_1"/>
    <property type="match status" value="1"/>
</dbReference>
<keyword evidence="5 8" id="KW-0812">Transmembrane</keyword>
<feature type="domain" description="Major facilitator superfamily (MFS) profile" evidence="9">
    <location>
        <begin position="19"/>
        <end position="504"/>
    </location>
</feature>
<feature type="transmembrane region" description="Helical" evidence="8">
    <location>
        <begin position="12"/>
        <end position="32"/>
    </location>
</feature>
<name>A0ABY7VEA0_9GAMM</name>
<dbReference type="SUPFAM" id="SSF103473">
    <property type="entry name" value="MFS general substrate transporter"/>
    <property type="match status" value="1"/>
</dbReference>
<keyword evidence="3" id="KW-0813">Transport</keyword>
<feature type="transmembrane region" description="Helical" evidence="8">
    <location>
        <begin position="110"/>
        <end position="132"/>
    </location>
</feature>
<keyword evidence="4" id="KW-1003">Cell membrane</keyword>
<reference evidence="10 11" key="1">
    <citation type="journal article" date="2022" name="Mar. Drugs">
        <title>Bioassay-Guided Fractionation Leads to the Detection of Cholic Acid Generated by the Rare Thalassomonas sp.</title>
        <authorList>
            <person name="Pheiffer F."/>
            <person name="Schneider Y.K."/>
            <person name="Hansen E.H."/>
            <person name="Andersen J.H."/>
            <person name="Isaksson J."/>
            <person name="Busche T."/>
            <person name="R C."/>
            <person name="Kalinowski J."/>
            <person name="Zyl L.V."/>
            <person name="Trindade M."/>
        </authorList>
    </citation>
    <scope>NUCLEOTIDE SEQUENCE [LARGE SCALE GENOMIC DNA]</scope>
    <source>
        <strain evidence="10 11">A5K-61T</strain>
    </source>
</reference>
<accession>A0ABY7VEA0</accession>
<dbReference type="Proteomes" id="UP001215231">
    <property type="component" value="Chromosome"/>
</dbReference>
<evidence type="ECO:0000256" key="3">
    <source>
        <dbReference type="ARBA" id="ARBA00022448"/>
    </source>
</evidence>
<evidence type="ECO:0000259" key="9">
    <source>
        <dbReference type="PROSITE" id="PS50850"/>
    </source>
</evidence>
<feature type="transmembrane region" description="Helical" evidence="8">
    <location>
        <begin position="340"/>
        <end position="360"/>
    </location>
</feature>
<dbReference type="RefSeq" id="WP_274052226.1">
    <property type="nucleotide sequence ID" value="NZ_CP059693.1"/>
</dbReference>
<keyword evidence="11" id="KW-1185">Reference proteome</keyword>
<feature type="transmembrane region" description="Helical" evidence="8">
    <location>
        <begin position="205"/>
        <end position="224"/>
    </location>
</feature>
<feature type="transmembrane region" description="Helical" evidence="8">
    <location>
        <begin position="483"/>
        <end position="501"/>
    </location>
</feature>
<gene>
    <name evidence="10" type="ORF">H3N35_00455</name>
</gene>
<sequence length="513" mass="55674">MPQPQQKPEQLTGLTLVIATFAIAMANFMNVLDTTISVVSVPTIAGALGATPSQGTWVITIYAVSLAVILPLAGWITRRYGQVRVFITALITFTLMSTLCGMATNFDSLLVFRALQGLSGGLMLPLSQSLLVRIFPPEKQGKAISIWGLTSAVAPVAGPVLGGYITDNYGWPWIFYINIPLGLVCAYFCRRLLGPFETPRVKLPIDIPGLVLLVVCIFSLQIMLDRGHELDWLASETIQVLAVIFACTLALFIAWERDEANPVVDFSVFSYPGFLLGSLAATSIYTCLVVSLVVFPIWLQTMMDLTSSITGLILAPTSAAAVILMPVISKKLGHLDPRPMIFIGTLAAAAGLYLHTLSFTTINSEFIAWSRVLFGLGMPLAFFPLLTLSFANIPPEKMPGASGINNFMRMLGASAGTAVGITLWENRTIYHHSQLTEMVSPNGGINQTSWQSMQDKLPSLDISLQLLEREIQRQATTLALNDLFIAGIILLAPIFAILLFIKPKKMPKAPAKS</sequence>
<comment type="subcellular location">
    <subcellularLocation>
        <location evidence="1">Cell membrane</location>
        <topology evidence="1">Multi-pass membrane protein</topology>
    </subcellularLocation>
</comment>
<evidence type="ECO:0000256" key="7">
    <source>
        <dbReference type="ARBA" id="ARBA00023136"/>
    </source>
</evidence>
<keyword evidence="7 8" id="KW-0472">Membrane</keyword>
<feature type="transmembrane region" description="Helical" evidence="8">
    <location>
        <begin position="144"/>
        <end position="165"/>
    </location>
</feature>
<dbReference type="NCBIfam" id="TIGR00711">
    <property type="entry name" value="efflux_EmrB"/>
    <property type="match status" value="1"/>
</dbReference>
<comment type="similarity">
    <text evidence="2">Belongs to the major facilitator superfamily. EmrB family.</text>
</comment>
<feature type="transmembrane region" description="Helical" evidence="8">
    <location>
        <begin position="83"/>
        <end position="104"/>
    </location>
</feature>
<proteinExistence type="inferred from homology"/>
<dbReference type="PANTHER" id="PTHR42718:SF9">
    <property type="entry name" value="MAJOR FACILITATOR SUPERFAMILY MULTIDRUG TRANSPORTER MFSC"/>
    <property type="match status" value="1"/>
</dbReference>
<dbReference type="InterPro" id="IPR020846">
    <property type="entry name" value="MFS_dom"/>
</dbReference>
<feature type="transmembrane region" description="Helical" evidence="8">
    <location>
        <begin position="305"/>
        <end position="328"/>
    </location>
</feature>
<protein>
    <submittedName>
        <fullName evidence="10">DHA2 family efflux MFS transporter permease subunit</fullName>
    </submittedName>
</protein>
<dbReference type="InterPro" id="IPR036259">
    <property type="entry name" value="MFS_trans_sf"/>
</dbReference>
<dbReference type="Gene3D" id="1.20.1250.20">
    <property type="entry name" value="MFS general substrate transporter like domains"/>
    <property type="match status" value="1"/>
</dbReference>
<evidence type="ECO:0000256" key="5">
    <source>
        <dbReference type="ARBA" id="ARBA00022692"/>
    </source>
</evidence>
<organism evidence="10 11">
    <name type="scientific">Thalassomonas haliotis</name>
    <dbReference type="NCBI Taxonomy" id="485448"/>
    <lineage>
        <taxon>Bacteria</taxon>
        <taxon>Pseudomonadati</taxon>
        <taxon>Pseudomonadota</taxon>
        <taxon>Gammaproteobacteria</taxon>
        <taxon>Alteromonadales</taxon>
        <taxon>Colwelliaceae</taxon>
        <taxon>Thalassomonas</taxon>
    </lineage>
</organism>
<dbReference type="InterPro" id="IPR011701">
    <property type="entry name" value="MFS"/>
</dbReference>
<feature type="transmembrane region" description="Helical" evidence="8">
    <location>
        <begin position="366"/>
        <end position="386"/>
    </location>
</feature>
<feature type="transmembrane region" description="Helical" evidence="8">
    <location>
        <begin position="171"/>
        <end position="193"/>
    </location>
</feature>
<dbReference type="Gene3D" id="1.20.1720.10">
    <property type="entry name" value="Multidrug resistance protein D"/>
    <property type="match status" value="1"/>
</dbReference>
<dbReference type="CDD" id="cd17503">
    <property type="entry name" value="MFS_LmrB_MDR_like"/>
    <property type="match status" value="1"/>
</dbReference>
<dbReference type="PANTHER" id="PTHR42718">
    <property type="entry name" value="MAJOR FACILITATOR SUPERFAMILY MULTIDRUG TRANSPORTER MFSC"/>
    <property type="match status" value="1"/>
</dbReference>
<keyword evidence="6 8" id="KW-1133">Transmembrane helix</keyword>
<evidence type="ECO:0000256" key="8">
    <source>
        <dbReference type="SAM" id="Phobius"/>
    </source>
</evidence>
<dbReference type="PROSITE" id="PS50850">
    <property type="entry name" value="MFS"/>
    <property type="match status" value="1"/>
</dbReference>
<evidence type="ECO:0000313" key="10">
    <source>
        <dbReference type="EMBL" id="WDE11999.1"/>
    </source>
</evidence>
<dbReference type="EMBL" id="CP059693">
    <property type="protein sequence ID" value="WDE11999.1"/>
    <property type="molecule type" value="Genomic_DNA"/>
</dbReference>
<evidence type="ECO:0000256" key="6">
    <source>
        <dbReference type="ARBA" id="ARBA00022989"/>
    </source>
</evidence>
<dbReference type="InterPro" id="IPR004638">
    <property type="entry name" value="EmrB-like"/>
</dbReference>
<evidence type="ECO:0000256" key="1">
    <source>
        <dbReference type="ARBA" id="ARBA00004651"/>
    </source>
</evidence>
<feature type="transmembrane region" description="Helical" evidence="8">
    <location>
        <begin position="275"/>
        <end position="299"/>
    </location>
</feature>
<evidence type="ECO:0000256" key="4">
    <source>
        <dbReference type="ARBA" id="ARBA00022475"/>
    </source>
</evidence>
<evidence type="ECO:0000256" key="2">
    <source>
        <dbReference type="ARBA" id="ARBA00008537"/>
    </source>
</evidence>
<feature type="transmembrane region" description="Helical" evidence="8">
    <location>
        <begin position="236"/>
        <end position="255"/>
    </location>
</feature>
<evidence type="ECO:0000313" key="11">
    <source>
        <dbReference type="Proteomes" id="UP001215231"/>
    </source>
</evidence>
<feature type="transmembrane region" description="Helical" evidence="8">
    <location>
        <begin position="57"/>
        <end position="76"/>
    </location>
</feature>